<dbReference type="Proteomes" id="UP000815677">
    <property type="component" value="Unassembled WGS sequence"/>
</dbReference>
<proteinExistence type="inferred from homology"/>
<name>A0ABQ0LD41_MYCCL</name>
<evidence type="ECO:0000256" key="12">
    <source>
        <dbReference type="ARBA" id="ARBA00023136"/>
    </source>
</evidence>
<keyword evidence="9" id="KW-0560">Oxidoreductase</keyword>
<sequence>MTLASDSSGFLNLSTLAIVAIVGLVFRLALAVTPEYRRRQSIRNIPGPSSSSWLFGNLLQMHIPWEYGKIDLEWLKKYGAVYRIKGGFGRDRLIVADHAAIQTIVYGEDFERTPAREAIVAWLFDDRGLMAHHGQAHRHLRGALNTGFTATAVRSYQSTFETLAETLCTTLDGIVAQTKGGAVVNLSPLLNTVTLSAISQAALGCPVEELNPALVRNNSELLELSSTLAAGQILVDEVLNLGFVPKWLLDLAIKYPMGQALKTMHAQRYLSVEQGRQIIAKQLKTADAVGSVDEVDHVYGKILHSEILDRAVHVLLGVEGYPGVAERRTVQAASSGSYSRVLDWSTPKSQHLVLHRRRRSAMLEWIVSTYQQSRLARRGFATLTPMHGRMVGPRKRRPHTQRRISPPNCETPAGEDPYPIPAFVNVRRHLYRNPTNTTPSPSSNLRTRPRPSAWIRPRPDAVPSAQYETTPAGRRTD</sequence>
<comment type="cofactor">
    <cofactor evidence="1">
        <name>heme</name>
        <dbReference type="ChEBI" id="CHEBI:30413"/>
    </cofactor>
</comment>
<dbReference type="Gene3D" id="1.10.630.10">
    <property type="entry name" value="Cytochrome P450"/>
    <property type="match status" value="1"/>
</dbReference>
<evidence type="ECO:0000313" key="15">
    <source>
        <dbReference type="EMBL" id="GAT48930.1"/>
    </source>
</evidence>
<dbReference type="PANTHER" id="PTHR24305">
    <property type="entry name" value="CYTOCHROME P450"/>
    <property type="match status" value="1"/>
</dbReference>
<organism evidence="15 16">
    <name type="scientific">Mycena chlorophos</name>
    <name type="common">Agaric fungus</name>
    <name type="synonym">Agaricus chlorophos</name>
    <dbReference type="NCBI Taxonomy" id="658473"/>
    <lineage>
        <taxon>Eukaryota</taxon>
        <taxon>Fungi</taxon>
        <taxon>Dikarya</taxon>
        <taxon>Basidiomycota</taxon>
        <taxon>Agaricomycotina</taxon>
        <taxon>Agaricomycetes</taxon>
        <taxon>Agaricomycetidae</taxon>
        <taxon>Agaricales</taxon>
        <taxon>Marasmiineae</taxon>
        <taxon>Mycenaceae</taxon>
        <taxon>Mycena</taxon>
    </lineage>
</organism>
<evidence type="ECO:0000256" key="4">
    <source>
        <dbReference type="ARBA" id="ARBA00010617"/>
    </source>
</evidence>
<keyword evidence="5" id="KW-0349">Heme</keyword>
<dbReference type="InterPro" id="IPR050121">
    <property type="entry name" value="Cytochrome_P450_monoxygenase"/>
</dbReference>
<feature type="compositionally biased region" description="Low complexity" evidence="13">
    <location>
        <begin position="432"/>
        <end position="452"/>
    </location>
</feature>
<evidence type="ECO:0000256" key="11">
    <source>
        <dbReference type="ARBA" id="ARBA00023033"/>
    </source>
</evidence>
<keyword evidence="6 14" id="KW-0812">Transmembrane</keyword>
<dbReference type="SUPFAM" id="SSF48264">
    <property type="entry name" value="Cytochrome P450"/>
    <property type="match status" value="1"/>
</dbReference>
<evidence type="ECO:0000256" key="2">
    <source>
        <dbReference type="ARBA" id="ARBA00004370"/>
    </source>
</evidence>
<dbReference type="Pfam" id="PF00067">
    <property type="entry name" value="p450"/>
    <property type="match status" value="1"/>
</dbReference>
<evidence type="ECO:0000256" key="6">
    <source>
        <dbReference type="ARBA" id="ARBA00022692"/>
    </source>
</evidence>
<keyword evidence="10" id="KW-0408">Iron</keyword>
<feature type="region of interest" description="Disordered" evidence="13">
    <location>
        <begin position="386"/>
        <end position="420"/>
    </location>
</feature>
<evidence type="ECO:0000256" key="3">
    <source>
        <dbReference type="ARBA" id="ARBA00004721"/>
    </source>
</evidence>
<comment type="pathway">
    <text evidence="3">Secondary metabolite biosynthesis; terpenoid biosynthesis.</text>
</comment>
<reference evidence="15" key="1">
    <citation type="submission" date="2014-09" db="EMBL/GenBank/DDBJ databases">
        <title>Genome sequence of the luminous mushroom Mycena chlorophos for searching fungal bioluminescence genes.</title>
        <authorList>
            <person name="Tanaka Y."/>
            <person name="Kasuga D."/>
            <person name="Oba Y."/>
            <person name="Hase S."/>
            <person name="Sato K."/>
            <person name="Oba Y."/>
            <person name="Sakakibara Y."/>
        </authorList>
    </citation>
    <scope>NUCLEOTIDE SEQUENCE</scope>
</reference>
<feature type="compositionally biased region" description="Basic residues" evidence="13">
    <location>
        <begin position="392"/>
        <end position="402"/>
    </location>
</feature>
<keyword evidence="8 14" id="KW-1133">Transmembrane helix</keyword>
<keyword evidence="12 14" id="KW-0472">Membrane</keyword>
<dbReference type="InterPro" id="IPR036396">
    <property type="entry name" value="Cyt_P450_sf"/>
</dbReference>
<evidence type="ECO:0000256" key="10">
    <source>
        <dbReference type="ARBA" id="ARBA00023004"/>
    </source>
</evidence>
<evidence type="ECO:0000256" key="9">
    <source>
        <dbReference type="ARBA" id="ARBA00023002"/>
    </source>
</evidence>
<protein>
    <submittedName>
        <fullName evidence="15">Cytochrome P450</fullName>
    </submittedName>
</protein>
<keyword evidence="16" id="KW-1185">Reference proteome</keyword>
<dbReference type="EMBL" id="DF845082">
    <property type="protein sequence ID" value="GAT48930.1"/>
    <property type="molecule type" value="Genomic_DNA"/>
</dbReference>
<evidence type="ECO:0000256" key="8">
    <source>
        <dbReference type="ARBA" id="ARBA00022989"/>
    </source>
</evidence>
<keyword evidence="11" id="KW-0503">Monooxygenase</keyword>
<dbReference type="PANTHER" id="PTHR24305:SF166">
    <property type="entry name" value="CYTOCHROME P450 12A4, MITOCHONDRIAL-RELATED"/>
    <property type="match status" value="1"/>
</dbReference>
<comment type="similarity">
    <text evidence="4">Belongs to the cytochrome P450 family.</text>
</comment>
<comment type="subcellular location">
    <subcellularLocation>
        <location evidence="2">Membrane</location>
    </subcellularLocation>
</comment>
<dbReference type="InterPro" id="IPR001128">
    <property type="entry name" value="Cyt_P450"/>
</dbReference>
<evidence type="ECO:0000256" key="7">
    <source>
        <dbReference type="ARBA" id="ARBA00022723"/>
    </source>
</evidence>
<feature type="transmembrane region" description="Helical" evidence="14">
    <location>
        <begin position="12"/>
        <end position="33"/>
    </location>
</feature>
<feature type="non-terminal residue" evidence="15">
    <location>
        <position position="477"/>
    </location>
</feature>
<evidence type="ECO:0000256" key="5">
    <source>
        <dbReference type="ARBA" id="ARBA00022617"/>
    </source>
</evidence>
<accession>A0ABQ0LD41</accession>
<evidence type="ECO:0000313" key="16">
    <source>
        <dbReference type="Proteomes" id="UP000815677"/>
    </source>
</evidence>
<evidence type="ECO:0000256" key="1">
    <source>
        <dbReference type="ARBA" id="ARBA00001971"/>
    </source>
</evidence>
<evidence type="ECO:0000256" key="14">
    <source>
        <dbReference type="SAM" id="Phobius"/>
    </source>
</evidence>
<gene>
    <name evidence="15" type="ORF">MCHLO_06298</name>
</gene>
<keyword evidence="7" id="KW-0479">Metal-binding</keyword>
<feature type="region of interest" description="Disordered" evidence="13">
    <location>
        <begin position="432"/>
        <end position="477"/>
    </location>
</feature>
<evidence type="ECO:0000256" key="13">
    <source>
        <dbReference type="SAM" id="MobiDB-lite"/>
    </source>
</evidence>